<evidence type="ECO:0000256" key="6">
    <source>
        <dbReference type="SAM" id="Coils"/>
    </source>
</evidence>
<keyword evidence="2" id="KW-0813">Transport</keyword>
<evidence type="ECO:0000256" key="3">
    <source>
        <dbReference type="ARBA" id="ARBA00022692"/>
    </source>
</evidence>
<feature type="transmembrane region" description="Helical" evidence="7">
    <location>
        <begin position="366"/>
        <end position="389"/>
    </location>
</feature>
<feature type="transmembrane region" description="Helical" evidence="7">
    <location>
        <begin position="163"/>
        <end position="186"/>
    </location>
</feature>
<dbReference type="PaxDb" id="67767-A0A0J7KBU2"/>
<feature type="transmembrane region" description="Helical" evidence="7">
    <location>
        <begin position="457"/>
        <end position="478"/>
    </location>
</feature>
<feature type="transmembrane region" description="Helical" evidence="7">
    <location>
        <begin position="52"/>
        <end position="70"/>
    </location>
</feature>
<comment type="caution">
    <text evidence="9">The sequence shown here is derived from an EMBL/GenBank/DDBJ whole genome shotgun (WGS) entry which is preliminary data.</text>
</comment>
<dbReference type="PANTHER" id="PTHR43568">
    <property type="entry name" value="P PROTEIN"/>
    <property type="match status" value="1"/>
</dbReference>
<dbReference type="AlphaFoldDB" id="A0A0J7KBU2"/>
<feature type="coiled-coil region" evidence="6">
    <location>
        <begin position="253"/>
        <end position="280"/>
    </location>
</feature>
<keyword evidence="5 7" id="KW-0472">Membrane</keyword>
<keyword evidence="4 7" id="KW-1133">Transmembrane helix</keyword>
<name>A0A0J7KBU2_LASNI</name>
<evidence type="ECO:0000256" key="1">
    <source>
        <dbReference type="ARBA" id="ARBA00004141"/>
    </source>
</evidence>
<organism evidence="9 10">
    <name type="scientific">Lasius niger</name>
    <name type="common">Black garden ant</name>
    <dbReference type="NCBI Taxonomy" id="67767"/>
    <lineage>
        <taxon>Eukaryota</taxon>
        <taxon>Metazoa</taxon>
        <taxon>Ecdysozoa</taxon>
        <taxon>Arthropoda</taxon>
        <taxon>Hexapoda</taxon>
        <taxon>Insecta</taxon>
        <taxon>Pterygota</taxon>
        <taxon>Neoptera</taxon>
        <taxon>Endopterygota</taxon>
        <taxon>Hymenoptera</taxon>
        <taxon>Apocrita</taxon>
        <taxon>Aculeata</taxon>
        <taxon>Formicoidea</taxon>
        <taxon>Formicidae</taxon>
        <taxon>Formicinae</taxon>
        <taxon>Lasius</taxon>
        <taxon>Lasius</taxon>
    </lineage>
</organism>
<dbReference type="CDD" id="cd01116">
    <property type="entry name" value="P_permease"/>
    <property type="match status" value="1"/>
</dbReference>
<comment type="subcellular location">
    <subcellularLocation>
        <location evidence="1">Membrane</location>
        <topology evidence="1">Multi-pass membrane protein</topology>
    </subcellularLocation>
</comment>
<dbReference type="STRING" id="67767.A0A0J7KBU2"/>
<gene>
    <name evidence="9" type="ORF">RF55_12919</name>
</gene>
<keyword evidence="6" id="KW-0175">Coiled coil</keyword>
<evidence type="ECO:0000259" key="8">
    <source>
        <dbReference type="Pfam" id="PF03600"/>
    </source>
</evidence>
<dbReference type="InterPro" id="IPR004680">
    <property type="entry name" value="Cit_transptr-like_dom"/>
</dbReference>
<dbReference type="InterPro" id="IPR051475">
    <property type="entry name" value="Diverse_Ion_Transporter"/>
</dbReference>
<evidence type="ECO:0000256" key="7">
    <source>
        <dbReference type="SAM" id="Phobius"/>
    </source>
</evidence>
<evidence type="ECO:0000313" key="9">
    <source>
        <dbReference type="EMBL" id="KMQ87719.1"/>
    </source>
</evidence>
<protein>
    <submittedName>
        <fullName evidence="9">P protein</fullName>
    </submittedName>
</protein>
<dbReference type="OrthoDB" id="442352at2759"/>
<evidence type="ECO:0000256" key="4">
    <source>
        <dbReference type="ARBA" id="ARBA00022989"/>
    </source>
</evidence>
<feature type="transmembrane region" description="Helical" evidence="7">
    <location>
        <begin position="29"/>
        <end position="46"/>
    </location>
</feature>
<evidence type="ECO:0000256" key="5">
    <source>
        <dbReference type="ARBA" id="ARBA00023136"/>
    </source>
</evidence>
<dbReference type="GO" id="GO:0055085">
    <property type="term" value="P:transmembrane transport"/>
    <property type="evidence" value="ECO:0007669"/>
    <property type="project" value="InterPro"/>
</dbReference>
<keyword evidence="10" id="KW-1185">Reference proteome</keyword>
<keyword evidence="3 7" id="KW-0812">Transmembrane</keyword>
<dbReference type="GO" id="GO:0016020">
    <property type="term" value="C:membrane"/>
    <property type="evidence" value="ECO:0007669"/>
    <property type="project" value="UniProtKB-SubCell"/>
</dbReference>
<feature type="transmembrane region" description="Helical" evidence="7">
    <location>
        <begin position="410"/>
        <end position="428"/>
    </location>
</feature>
<dbReference type="EMBL" id="LBMM01010017">
    <property type="protein sequence ID" value="KMQ87719.1"/>
    <property type="molecule type" value="Genomic_DNA"/>
</dbReference>
<feature type="transmembrane region" description="Helical" evidence="7">
    <location>
        <begin position="336"/>
        <end position="354"/>
    </location>
</feature>
<feature type="transmembrane region" description="Helical" evidence="7">
    <location>
        <begin position="77"/>
        <end position="95"/>
    </location>
</feature>
<feature type="transmembrane region" description="Helical" evidence="7">
    <location>
        <begin position="512"/>
        <end position="535"/>
    </location>
</feature>
<evidence type="ECO:0000313" key="10">
    <source>
        <dbReference type="Proteomes" id="UP000036403"/>
    </source>
</evidence>
<accession>A0A0J7KBU2</accession>
<evidence type="ECO:0000256" key="2">
    <source>
        <dbReference type="ARBA" id="ARBA00022448"/>
    </source>
</evidence>
<feature type="transmembrane region" description="Helical" evidence="7">
    <location>
        <begin position="311"/>
        <end position="329"/>
    </location>
</feature>
<feature type="domain" description="Citrate transporter-like" evidence="8">
    <location>
        <begin position="42"/>
        <end position="464"/>
    </location>
</feature>
<dbReference type="Proteomes" id="UP000036403">
    <property type="component" value="Unassembled WGS sequence"/>
</dbReference>
<dbReference type="PANTHER" id="PTHR43568:SF1">
    <property type="entry name" value="P PROTEIN"/>
    <property type="match status" value="1"/>
</dbReference>
<proteinExistence type="predicted"/>
<dbReference type="Pfam" id="PF03600">
    <property type="entry name" value="CitMHS"/>
    <property type="match status" value="1"/>
</dbReference>
<reference evidence="9 10" key="1">
    <citation type="submission" date="2015-04" db="EMBL/GenBank/DDBJ databases">
        <title>Lasius niger genome sequencing.</title>
        <authorList>
            <person name="Konorov E.A."/>
            <person name="Nikitin M.A."/>
            <person name="Kirill M.V."/>
            <person name="Chang P."/>
        </authorList>
    </citation>
    <scope>NUCLEOTIDE SEQUENCE [LARGE SCALE GENOMIC DNA]</scope>
    <source>
        <tissue evidence="9">Whole</tissue>
    </source>
</reference>
<sequence>MFIKLSTNSESSLSFSMAYNLSSMNTDAGIIYAAFLLIGLYIMIIFEVVHRTLAAMLASTTSIAILAILNEITAGRLWPLIMALCFFTALLSSILDNVTTVLLMTPVTIRLCEVMELNPVPILTAMVVYSNIGGAMTPVGDPPNVIIASNRDVKNAEIDFGTFALHMSIGVILVLIVVSAQIRYIFRDVAVLRFNEPQDVQDLRHMIAIWQRAAASLSSYSKDENLVRETLLKKVQRLLSQLKRKLITGSAALEKYKTTLEELQEKVRLLNNRIYKLEAVIARLPCLSCWLVRVLFYRRVSRFQYPIRDKWLLAKSGFVLVFVITLFFLHSVPQLHLSLGWIALIGVSLLLILADSEDFDGLMARVEWSTLLFFASLFILMEALSRMGLITWIGKQTENFILSVNEESRLAVAILLLLWVSALASSFVDNVPLATMMVRIASNLAQNRELGLPMQPLVWALTFGACMGEVLFSSTVMFKGNGTLIGATANVVCMGVAEQHGYRFSFMQFFKVGFPIMITSTVTITVYLMIAHVVFSWNGK</sequence>